<dbReference type="Pfam" id="PF00005">
    <property type="entry name" value="ABC_tran"/>
    <property type="match status" value="1"/>
</dbReference>
<organism evidence="5 6">
    <name type="scientific">Nocardia acididurans</name>
    <dbReference type="NCBI Taxonomy" id="2802282"/>
    <lineage>
        <taxon>Bacteria</taxon>
        <taxon>Bacillati</taxon>
        <taxon>Actinomycetota</taxon>
        <taxon>Actinomycetes</taxon>
        <taxon>Mycobacteriales</taxon>
        <taxon>Nocardiaceae</taxon>
        <taxon>Nocardia</taxon>
    </lineage>
</organism>
<accession>A0ABS1LYK7</accession>
<dbReference type="InterPro" id="IPR003593">
    <property type="entry name" value="AAA+_ATPase"/>
</dbReference>
<dbReference type="PANTHER" id="PTHR42788:SF10">
    <property type="entry name" value="ABC TRANSPORTER ATP-BINDING PROTEIN"/>
    <property type="match status" value="1"/>
</dbReference>
<dbReference type="InterPro" id="IPR003439">
    <property type="entry name" value="ABC_transporter-like_ATP-bd"/>
</dbReference>
<dbReference type="InterPro" id="IPR050166">
    <property type="entry name" value="ABC_transporter_ATP-bind"/>
</dbReference>
<dbReference type="GO" id="GO:0005524">
    <property type="term" value="F:ATP binding"/>
    <property type="evidence" value="ECO:0007669"/>
    <property type="project" value="UniProtKB-KW"/>
</dbReference>
<keyword evidence="6" id="KW-1185">Reference proteome</keyword>
<dbReference type="PROSITE" id="PS50893">
    <property type="entry name" value="ABC_TRANSPORTER_2"/>
    <property type="match status" value="1"/>
</dbReference>
<dbReference type="InterPro" id="IPR027417">
    <property type="entry name" value="P-loop_NTPase"/>
</dbReference>
<evidence type="ECO:0000256" key="2">
    <source>
        <dbReference type="ARBA" id="ARBA00022741"/>
    </source>
</evidence>
<dbReference type="Proteomes" id="UP000602198">
    <property type="component" value="Unassembled WGS sequence"/>
</dbReference>
<dbReference type="PANTHER" id="PTHR42788">
    <property type="entry name" value="TAURINE IMPORT ATP-BINDING PROTEIN-RELATED"/>
    <property type="match status" value="1"/>
</dbReference>
<dbReference type="Gene3D" id="3.40.50.300">
    <property type="entry name" value="P-loop containing nucleotide triphosphate hydrolases"/>
    <property type="match status" value="1"/>
</dbReference>
<dbReference type="EMBL" id="JAERRJ010000001">
    <property type="protein sequence ID" value="MBL1073488.1"/>
    <property type="molecule type" value="Genomic_DNA"/>
</dbReference>
<dbReference type="PROSITE" id="PS00211">
    <property type="entry name" value="ABC_TRANSPORTER_1"/>
    <property type="match status" value="1"/>
</dbReference>
<evidence type="ECO:0000259" key="4">
    <source>
        <dbReference type="PROSITE" id="PS50893"/>
    </source>
</evidence>
<dbReference type="RefSeq" id="WP_201943461.1">
    <property type="nucleotide sequence ID" value="NZ_JAERRJ010000001.1"/>
</dbReference>
<dbReference type="CDD" id="cd03293">
    <property type="entry name" value="ABC_NrtD_SsuB_transporters"/>
    <property type="match status" value="1"/>
</dbReference>
<dbReference type="InterPro" id="IPR017871">
    <property type="entry name" value="ABC_transporter-like_CS"/>
</dbReference>
<protein>
    <submittedName>
        <fullName evidence="5">ABC transporter ATP-binding protein</fullName>
    </submittedName>
</protein>
<evidence type="ECO:0000256" key="1">
    <source>
        <dbReference type="ARBA" id="ARBA00022448"/>
    </source>
</evidence>
<keyword evidence="2" id="KW-0547">Nucleotide-binding</keyword>
<keyword evidence="1" id="KW-0813">Transport</keyword>
<gene>
    <name evidence="5" type="ORF">JK358_03690</name>
</gene>
<proteinExistence type="predicted"/>
<reference evidence="5 6" key="1">
    <citation type="submission" date="2021-01" db="EMBL/GenBank/DDBJ databases">
        <title>WGS of actinomycetes isolated from Thailand.</title>
        <authorList>
            <person name="Thawai C."/>
        </authorList>
    </citation>
    <scope>NUCLEOTIDE SEQUENCE [LARGE SCALE GENOMIC DNA]</scope>
    <source>
        <strain evidence="5 6">LPG 2</strain>
    </source>
</reference>
<feature type="domain" description="ABC transporter" evidence="4">
    <location>
        <begin position="20"/>
        <end position="247"/>
    </location>
</feature>
<comment type="caution">
    <text evidence="5">The sequence shown here is derived from an EMBL/GenBank/DDBJ whole genome shotgun (WGS) entry which is preliminary data.</text>
</comment>
<name>A0ABS1LYK7_9NOCA</name>
<keyword evidence="3 5" id="KW-0067">ATP-binding</keyword>
<evidence type="ECO:0000313" key="6">
    <source>
        <dbReference type="Proteomes" id="UP000602198"/>
    </source>
</evidence>
<evidence type="ECO:0000256" key="3">
    <source>
        <dbReference type="ARBA" id="ARBA00022840"/>
    </source>
</evidence>
<dbReference type="SMART" id="SM00382">
    <property type="entry name" value="AAA"/>
    <property type="match status" value="1"/>
</dbReference>
<sequence length="263" mass="27993">MTVAGPELETTGTTTAGLSLTLDRLRLSYGGSPVITDLSLAVRPGEILVLTGPSGCGKSTVLRAVAGLLRPDAGRVLADGAEVTGTDRDRAVVFQDNALLPWKTVRANIELALRLRGKPRAGRRALAEKWIEEIGLTGFADYLPKSLSGGMRQRVQLARGLAGAPRAVMMDEPFGALDTQTRNTMQRLLIDTWQTHPTTVVFVTHDVDEALLLGDRVAVLGRAGAPLRALLEVPRPRALGVDRTAARAEIITALDHSGDLAAL</sequence>
<evidence type="ECO:0000313" key="5">
    <source>
        <dbReference type="EMBL" id="MBL1073488.1"/>
    </source>
</evidence>
<dbReference type="SUPFAM" id="SSF52540">
    <property type="entry name" value="P-loop containing nucleoside triphosphate hydrolases"/>
    <property type="match status" value="1"/>
</dbReference>